<protein>
    <submittedName>
        <fullName evidence="1">Uncharacterized protein</fullName>
    </submittedName>
</protein>
<name>A0A8S9H0Z5_BRACR</name>
<evidence type="ECO:0000313" key="2">
    <source>
        <dbReference type="Proteomes" id="UP000712281"/>
    </source>
</evidence>
<dbReference type="Proteomes" id="UP000712281">
    <property type="component" value="Unassembled WGS sequence"/>
</dbReference>
<dbReference type="AlphaFoldDB" id="A0A8S9H0Z5"/>
<evidence type="ECO:0000313" key="1">
    <source>
        <dbReference type="EMBL" id="KAF2550696.1"/>
    </source>
</evidence>
<gene>
    <name evidence="1" type="ORF">F2Q68_00033408</name>
</gene>
<dbReference type="EMBL" id="QGKW02001988">
    <property type="protein sequence ID" value="KAF2550696.1"/>
    <property type="molecule type" value="Genomic_DNA"/>
</dbReference>
<sequence>MFCSLRSISPILSSPNGSQNAPSPKLGFTLGVSITGCKDFRQVSGAAGSVTKIGQASTNQNLMVVATKFCSLLLTYIQEFFAKASLEDCCLQVPFRTLLLESFMNQALMVLPPSPVQTRPS</sequence>
<reference evidence="1" key="1">
    <citation type="submission" date="2019-12" db="EMBL/GenBank/DDBJ databases">
        <title>Genome sequencing and annotation of Brassica cretica.</title>
        <authorList>
            <person name="Studholme D.J."/>
            <person name="Sarris P.F."/>
        </authorList>
    </citation>
    <scope>NUCLEOTIDE SEQUENCE</scope>
    <source>
        <strain evidence="1">PFS-001/15</strain>
        <tissue evidence="1">Leaf</tissue>
    </source>
</reference>
<proteinExistence type="predicted"/>
<comment type="caution">
    <text evidence="1">The sequence shown here is derived from an EMBL/GenBank/DDBJ whole genome shotgun (WGS) entry which is preliminary data.</text>
</comment>
<organism evidence="1 2">
    <name type="scientific">Brassica cretica</name>
    <name type="common">Mustard</name>
    <dbReference type="NCBI Taxonomy" id="69181"/>
    <lineage>
        <taxon>Eukaryota</taxon>
        <taxon>Viridiplantae</taxon>
        <taxon>Streptophyta</taxon>
        <taxon>Embryophyta</taxon>
        <taxon>Tracheophyta</taxon>
        <taxon>Spermatophyta</taxon>
        <taxon>Magnoliopsida</taxon>
        <taxon>eudicotyledons</taxon>
        <taxon>Gunneridae</taxon>
        <taxon>Pentapetalae</taxon>
        <taxon>rosids</taxon>
        <taxon>malvids</taxon>
        <taxon>Brassicales</taxon>
        <taxon>Brassicaceae</taxon>
        <taxon>Brassiceae</taxon>
        <taxon>Brassica</taxon>
    </lineage>
</organism>
<accession>A0A8S9H0Z5</accession>